<evidence type="ECO:0000313" key="3">
    <source>
        <dbReference type="Proteomes" id="UP000467841"/>
    </source>
</evidence>
<feature type="region of interest" description="Disordered" evidence="1">
    <location>
        <begin position="70"/>
        <end position="115"/>
    </location>
</feature>
<proteinExistence type="predicted"/>
<protein>
    <submittedName>
        <fullName evidence="2">Uncharacterized protein</fullName>
    </submittedName>
</protein>
<comment type="caution">
    <text evidence="2">The sequence shown here is derived from an EMBL/GenBank/DDBJ whole genome shotgun (WGS) entry which is preliminary data.</text>
</comment>
<dbReference type="AlphaFoldDB" id="A0A6D2HK14"/>
<dbReference type="Proteomes" id="UP000467841">
    <property type="component" value="Unassembled WGS sequence"/>
</dbReference>
<gene>
    <name evidence="2" type="ORF">MERR_LOCUS3724</name>
</gene>
<sequence length="154" mass="17126">MNSISRARFIGALSGPFPSDFHHFHVEIAYDIQARGSGHVALRCMTRKSNKDNLVEHPEIDKLEKILRRQKAQEMAENAARAAHDTEVARANKEGKDPPPPLNPQHPPGDVDVKPQANIQTIGDYDSAMLSSRIGIQSIHHFLQGMTMRSSLKS</sequence>
<evidence type="ECO:0000256" key="1">
    <source>
        <dbReference type="SAM" id="MobiDB-lite"/>
    </source>
</evidence>
<dbReference type="EMBL" id="CACVBM020000222">
    <property type="protein sequence ID" value="CAA7016489.1"/>
    <property type="molecule type" value="Genomic_DNA"/>
</dbReference>
<name>A0A6D2HK14_9BRAS</name>
<accession>A0A6D2HK14</accession>
<organism evidence="2 3">
    <name type="scientific">Microthlaspi erraticum</name>
    <dbReference type="NCBI Taxonomy" id="1685480"/>
    <lineage>
        <taxon>Eukaryota</taxon>
        <taxon>Viridiplantae</taxon>
        <taxon>Streptophyta</taxon>
        <taxon>Embryophyta</taxon>
        <taxon>Tracheophyta</taxon>
        <taxon>Spermatophyta</taxon>
        <taxon>Magnoliopsida</taxon>
        <taxon>eudicotyledons</taxon>
        <taxon>Gunneridae</taxon>
        <taxon>Pentapetalae</taxon>
        <taxon>rosids</taxon>
        <taxon>malvids</taxon>
        <taxon>Brassicales</taxon>
        <taxon>Brassicaceae</taxon>
        <taxon>Coluteocarpeae</taxon>
        <taxon>Microthlaspi</taxon>
    </lineage>
</organism>
<evidence type="ECO:0000313" key="2">
    <source>
        <dbReference type="EMBL" id="CAA7016489.1"/>
    </source>
</evidence>
<feature type="compositionally biased region" description="Basic and acidic residues" evidence="1">
    <location>
        <begin position="82"/>
        <end position="97"/>
    </location>
</feature>
<keyword evidence="3" id="KW-1185">Reference proteome</keyword>
<reference evidence="2" key="1">
    <citation type="submission" date="2020-01" db="EMBL/GenBank/DDBJ databases">
        <authorList>
            <person name="Mishra B."/>
        </authorList>
    </citation>
    <scope>NUCLEOTIDE SEQUENCE [LARGE SCALE GENOMIC DNA]</scope>
</reference>
<feature type="compositionally biased region" description="Pro residues" evidence="1">
    <location>
        <begin position="98"/>
        <end position="107"/>
    </location>
</feature>